<proteinExistence type="predicted"/>
<dbReference type="STRING" id="980251.GCA_001642875_00548"/>
<evidence type="ECO:0000313" key="2">
    <source>
        <dbReference type="EMBL" id="QEG23256.1"/>
    </source>
</evidence>
<dbReference type="RefSeq" id="WP_148618890.1">
    <property type="nucleotide sequence ID" value="NZ_CP042912.1"/>
</dbReference>
<evidence type="ECO:0000313" key="3">
    <source>
        <dbReference type="Proteomes" id="UP000322214"/>
    </source>
</evidence>
<keyword evidence="3" id="KW-1185">Reference proteome</keyword>
<accession>A0A5B9PF55</accession>
<dbReference type="Proteomes" id="UP000322214">
    <property type="component" value="Chromosome"/>
</dbReference>
<evidence type="ECO:0000256" key="1">
    <source>
        <dbReference type="SAM" id="SignalP"/>
    </source>
</evidence>
<dbReference type="AlphaFoldDB" id="A0A5B9PF55"/>
<sequence precursor="true">MTISRNYFVSAVFALFLVLMPHADATGQLSNIAWKAAEQLKKERGNELIYSDEGFVTELIIEDFPAGFLMGQLEVFPMLESVTIDSRYYFEDGNMGGIRKLMNLKKFGLKNSRYATSSTLEMLAEAPVLETVEIHECSEITSLHEVVRIRRLENLVVVPDEAMSFAPLVECRNLKSVKLFNSSSINDSAARDLGRIKSLESVDLTNTAITDEGLSELGSLPNLKKLILEDCEMITGETFAEFQFPEELVELNLSDALKIDDLGLSELKRFTSLEHLRMYRNHAVLGKGFECLASLQKLKTLSCPETSINDQHLQLLAGIDSLEMIWLPGCKRVSGRGIDALSKSQGCKKLSLNECRKIDSPDFEVLAKFEQLEELYIAETRIRNEGLELLCQLKKLKVLNIGGNLWLEDVAIEKLKDSSVEKLIATDLPRLTDAAFESASEMRNLVNLCVSADSTMNGSGIKAFAGNTRIKYLTFEDPSWLSLEAFASIRDLPNVEEIYFNDGKVSVSQLEQLAGMQNLRVLKYEVDDSDMSNERLISILKTFPKLE</sequence>
<organism evidence="2 3">
    <name type="scientific">Mariniblastus fucicola</name>
    <dbReference type="NCBI Taxonomy" id="980251"/>
    <lineage>
        <taxon>Bacteria</taxon>
        <taxon>Pseudomonadati</taxon>
        <taxon>Planctomycetota</taxon>
        <taxon>Planctomycetia</taxon>
        <taxon>Pirellulales</taxon>
        <taxon>Pirellulaceae</taxon>
        <taxon>Mariniblastus</taxon>
    </lineage>
</organism>
<dbReference type="InterPro" id="IPR032675">
    <property type="entry name" value="LRR_dom_sf"/>
</dbReference>
<dbReference type="Gene3D" id="3.80.10.10">
    <property type="entry name" value="Ribonuclease Inhibitor"/>
    <property type="match status" value="3"/>
</dbReference>
<dbReference type="InterPro" id="IPR001611">
    <property type="entry name" value="Leu-rich_rpt"/>
</dbReference>
<name>A0A5B9PF55_9BACT</name>
<protein>
    <submittedName>
        <fullName evidence="2">Leucine Rich repeats (2 copies)</fullName>
    </submittedName>
</protein>
<feature type="signal peptide" evidence="1">
    <location>
        <begin position="1"/>
        <end position="25"/>
    </location>
</feature>
<dbReference type="GO" id="GO:0031146">
    <property type="term" value="P:SCF-dependent proteasomal ubiquitin-dependent protein catabolic process"/>
    <property type="evidence" value="ECO:0007669"/>
    <property type="project" value="TreeGrafter"/>
</dbReference>
<reference evidence="2 3" key="1">
    <citation type="submission" date="2019-08" db="EMBL/GenBank/DDBJ databases">
        <title>Deep-cultivation of Planctomycetes and their phenomic and genomic characterization uncovers novel biology.</title>
        <authorList>
            <person name="Wiegand S."/>
            <person name="Jogler M."/>
            <person name="Boedeker C."/>
            <person name="Pinto D."/>
            <person name="Vollmers J."/>
            <person name="Rivas-Marin E."/>
            <person name="Kohn T."/>
            <person name="Peeters S.H."/>
            <person name="Heuer A."/>
            <person name="Rast P."/>
            <person name="Oberbeckmann S."/>
            <person name="Bunk B."/>
            <person name="Jeske O."/>
            <person name="Meyerdierks A."/>
            <person name="Storesund J.E."/>
            <person name="Kallscheuer N."/>
            <person name="Luecker S."/>
            <person name="Lage O.M."/>
            <person name="Pohl T."/>
            <person name="Merkel B.J."/>
            <person name="Hornburger P."/>
            <person name="Mueller R.-W."/>
            <person name="Bruemmer F."/>
            <person name="Labrenz M."/>
            <person name="Spormann A.M."/>
            <person name="Op den Camp H."/>
            <person name="Overmann J."/>
            <person name="Amann R."/>
            <person name="Jetten M.S.M."/>
            <person name="Mascher T."/>
            <person name="Medema M.H."/>
            <person name="Devos D.P."/>
            <person name="Kaster A.-K."/>
            <person name="Ovreas L."/>
            <person name="Rohde M."/>
            <person name="Galperin M.Y."/>
            <person name="Jogler C."/>
        </authorList>
    </citation>
    <scope>NUCLEOTIDE SEQUENCE [LARGE SCALE GENOMIC DNA]</scope>
    <source>
        <strain evidence="2 3">FC18</strain>
    </source>
</reference>
<dbReference type="EMBL" id="CP042912">
    <property type="protein sequence ID" value="QEG23256.1"/>
    <property type="molecule type" value="Genomic_DNA"/>
</dbReference>
<keyword evidence="1" id="KW-0732">Signal</keyword>
<feature type="chain" id="PRO_5023115566" evidence="1">
    <location>
        <begin position="26"/>
        <end position="547"/>
    </location>
</feature>
<dbReference type="Pfam" id="PF13516">
    <property type="entry name" value="LRR_6"/>
    <property type="match status" value="1"/>
</dbReference>
<dbReference type="SUPFAM" id="SSF52047">
    <property type="entry name" value="RNI-like"/>
    <property type="match status" value="1"/>
</dbReference>
<dbReference type="GO" id="GO:0019005">
    <property type="term" value="C:SCF ubiquitin ligase complex"/>
    <property type="evidence" value="ECO:0007669"/>
    <property type="project" value="TreeGrafter"/>
</dbReference>
<dbReference type="PANTHER" id="PTHR13318">
    <property type="entry name" value="PARTNER OF PAIRED, ISOFORM B-RELATED"/>
    <property type="match status" value="1"/>
</dbReference>
<dbReference type="OrthoDB" id="268839at2"/>
<dbReference type="KEGG" id="mff:MFFC18_31520"/>
<gene>
    <name evidence="2" type="ORF">MFFC18_31520</name>
</gene>